<dbReference type="RefSeq" id="WP_377574106.1">
    <property type="nucleotide sequence ID" value="NZ_JBHTMP010000041.1"/>
</dbReference>
<dbReference type="InterPro" id="IPR036779">
    <property type="entry name" value="LysM_dom_sf"/>
</dbReference>
<feature type="compositionally biased region" description="Gly residues" evidence="1">
    <location>
        <begin position="12"/>
        <end position="22"/>
    </location>
</feature>
<keyword evidence="4" id="KW-1185">Reference proteome</keyword>
<dbReference type="PROSITE" id="PS51782">
    <property type="entry name" value="LYSM"/>
    <property type="match status" value="1"/>
</dbReference>
<dbReference type="InterPro" id="IPR045361">
    <property type="entry name" value="CIS_tube_prot_N"/>
</dbReference>
<name>A0ABW3YKP7_9ACTN</name>
<evidence type="ECO:0000256" key="1">
    <source>
        <dbReference type="SAM" id="MobiDB-lite"/>
    </source>
</evidence>
<evidence type="ECO:0000313" key="3">
    <source>
        <dbReference type="EMBL" id="MFD1324077.1"/>
    </source>
</evidence>
<dbReference type="Gene3D" id="3.10.350.10">
    <property type="entry name" value="LysM domain"/>
    <property type="match status" value="1"/>
</dbReference>
<sequence length="259" mass="27348">MSASPVTFSAAGGAGPGQGGGAPPQLTHAYLQLHEPPKNGGTANPGPPLNRIPFQFNPKELSLSKTAKWKRDAQRNAKKSGVPEFTGADPCKLTVEMFFDATDTMDASVVKRVEELFACCVPTDTSRDQKKGSPPWVVFHWGGMVGFPAFVASVSAKYTLFTPGGTPVRALCSVTLEEISGEQSGQNPTSGALAARDVHVVVAGDSLHSVAYRAYGRAGLWREIADANDIDDPMRLRPGTSLLVPALEEIESGGGQRGQ</sequence>
<organism evidence="3 4">
    <name type="scientific">Micromonospora sonneratiae</name>
    <dbReference type="NCBI Taxonomy" id="1184706"/>
    <lineage>
        <taxon>Bacteria</taxon>
        <taxon>Bacillati</taxon>
        <taxon>Actinomycetota</taxon>
        <taxon>Actinomycetes</taxon>
        <taxon>Micromonosporales</taxon>
        <taxon>Micromonosporaceae</taxon>
        <taxon>Micromonospora</taxon>
    </lineage>
</organism>
<proteinExistence type="predicted"/>
<gene>
    <name evidence="3" type="ORF">ACFQ4H_23610</name>
</gene>
<comment type="caution">
    <text evidence="3">The sequence shown here is derived from an EMBL/GenBank/DDBJ whole genome shotgun (WGS) entry which is preliminary data.</text>
</comment>
<dbReference type="Proteomes" id="UP001597260">
    <property type="component" value="Unassembled WGS sequence"/>
</dbReference>
<dbReference type="InterPro" id="IPR018392">
    <property type="entry name" value="LysM"/>
</dbReference>
<dbReference type="EMBL" id="JBHTMP010000041">
    <property type="protein sequence ID" value="MFD1324077.1"/>
    <property type="molecule type" value="Genomic_DNA"/>
</dbReference>
<accession>A0ABW3YKP7</accession>
<reference evidence="4" key="1">
    <citation type="journal article" date="2019" name="Int. J. Syst. Evol. Microbiol.">
        <title>The Global Catalogue of Microorganisms (GCM) 10K type strain sequencing project: providing services to taxonomists for standard genome sequencing and annotation.</title>
        <authorList>
            <consortium name="The Broad Institute Genomics Platform"/>
            <consortium name="The Broad Institute Genome Sequencing Center for Infectious Disease"/>
            <person name="Wu L."/>
            <person name="Ma J."/>
        </authorList>
    </citation>
    <scope>NUCLEOTIDE SEQUENCE [LARGE SCALE GENOMIC DNA]</scope>
    <source>
        <strain evidence="4">JCM 31037</strain>
    </source>
</reference>
<dbReference type="Pfam" id="PF01476">
    <property type="entry name" value="LysM"/>
    <property type="match status" value="1"/>
</dbReference>
<dbReference type="Pfam" id="PF19266">
    <property type="entry name" value="CIS_tube"/>
    <property type="match status" value="1"/>
</dbReference>
<dbReference type="CDD" id="cd00118">
    <property type="entry name" value="LysM"/>
    <property type="match status" value="1"/>
</dbReference>
<evidence type="ECO:0000259" key="2">
    <source>
        <dbReference type="PROSITE" id="PS51782"/>
    </source>
</evidence>
<feature type="region of interest" description="Disordered" evidence="1">
    <location>
        <begin position="1"/>
        <end position="55"/>
    </location>
</feature>
<evidence type="ECO:0000313" key="4">
    <source>
        <dbReference type="Proteomes" id="UP001597260"/>
    </source>
</evidence>
<protein>
    <submittedName>
        <fullName evidence="3">LysM peptidoglycan-binding domain-containing protein</fullName>
    </submittedName>
</protein>
<feature type="domain" description="LysM" evidence="2">
    <location>
        <begin position="197"/>
        <end position="244"/>
    </location>
</feature>